<dbReference type="RefSeq" id="XP_007836579.1">
    <property type="nucleotide sequence ID" value="XM_007838388.1"/>
</dbReference>
<comment type="subcellular location">
    <subcellularLocation>
        <location evidence="1">Membrane</location>
        <topology evidence="1">Multi-pass membrane protein</topology>
    </subcellularLocation>
</comment>
<dbReference type="Proteomes" id="UP000030651">
    <property type="component" value="Unassembled WGS sequence"/>
</dbReference>
<keyword evidence="4 7" id="KW-0472">Membrane</keyword>
<dbReference type="HOGENOM" id="CLU_028200_3_0_1"/>
<dbReference type="GeneID" id="19274820"/>
<dbReference type="PANTHER" id="PTHR33048">
    <property type="entry name" value="PTH11-LIKE INTEGRAL MEMBRANE PROTEIN (AFU_ORTHOLOGUE AFUA_5G11245)"/>
    <property type="match status" value="1"/>
</dbReference>
<evidence type="ECO:0000256" key="4">
    <source>
        <dbReference type="ARBA" id="ARBA00023136"/>
    </source>
</evidence>
<protein>
    <recommendedName>
        <fullName evidence="8">Rhodopsin domain-containing protein</fullName>
    </recommendedName>
</protein>
<feature type="transmembrane region" description="Helical" evidence="7">
    <location>
        <begin position="123"/>
        <end position="144"/>
    </location>
</feature>
<name>W3WV78_PESFW</name>
<evidence type="ECO:0000313" key="10">
    <source>
        <dbReference type="Proteomes" id="UP000030651"/>
    </source>
</evidence>
<evidence type="ECO:0000256" key="2">
    <source>
        <dbReference type="ARBA" id="ARBA00022692"/>
    </source>
</evidence>
<evidence type="ECO:0000313" key="9">
    <source>
        <dbReference type="EMBL" id="ETS77745.1"/>
    </source>
</evidence>
<organism evidence="9 10">
    <name type="scientific">Pestalotiopsis fici (strain W106-1 / CGMCC3.15140)</name>
    <dbReference type="NCBI Taxonomy" id="1229662"/>
    <lineage>
        <taxon>Eukaryota</taxon>
        <taxon>Fungi</taxon>
        <taxon>Dikarya</taxon>
        <taxon>Ascomycota</taxon>
        <taxon>Pezizomycotina</taxon>
        <taxon>Sordariomycetes</taxon>
        <taxon>Xylariomycetidae</taxon>
        <taxon>Amphisphaeriales</taxon>
        <taxon>Sporocadaceae</taxon>
        <taxon>Pestalotiopsis</taxon>
    </lineage>
</organism>
<evidence type="ECO:0000256" key="7">
    <source>
        <dbReference type="SAM" id="Phobius"/>
    </source>
</evidence>
<keyword evidence="2 7" id="KW-0812">Transmembrane</keyword>
<proteinExistence type="inferred from homology"/>
<dbReference type="KEGG" id="pfy:PFICI_09807"/>
<evidence type="ECO:0000259" key="8">
    <source>
        <dbReference type="Pfam" id="PF20684"/>
    </source>
</evidence>
<feature type="transmembrane region" description="Helical" evidence="7">
    <location>
        <begin position="204"/>
        <end position="222"/>
    </location>
</feature>
<dbReference type="EMBL" id="KI912115">
    <property type="protein sequence ID" value="ETS77745.1"/>
    <property type="molecule type" value="Genomic_DNA"/>
</dbReference>
<dbReference type="GO" id="GO:0016020">
    <property type="term" value="C:membrane"/>
    <property type="evidence" value="ECO:0007669"/>
    <property type="project" value="UniProtKB-SubCell"/>
</dbReference>
<feature type="transmembrane region" description="Helical" evidence="7">
    <location>
        <begin position="12"/>
        <end position="33"/>
    </location>
</feature>
<evidence type="ECO:0000256" key="5">
    <source>
        <dbReference type="ARBA" id="ARBA00038359"/>
    </source>
</evidence>
<dbReference type="AlphaFoldDB" id="W3WV78"/>
<dbReference type="InParanoid" id="W3WV78"/>
<dbReference type="Pfam" id="PF20684">
    <property type="entry name" value="Fung_rhodopsin"/>
    <property type="match status" value="1"/>
</dbReference>
<dbReference type="OrthoDB" id="5417887at2759"/>
<accession>W3WV78</accession>
<keyword evidence="10" id="KW-1185">Reference proteome</keyword>
<evidence type="ECO:0000256" key="6">
    <source>
        <dbReference type="SAM" id="MobiDB-lite"/>
    </source>
</evidence>
<feature type="domain" description="Rhodopsin" evidence="8">
    <location>
        <begin position="29"/>
        <end position="262"/>
    </location>
</feature>
<comment type="similarity">
    <text evidence="5">Belongs to the SAT4 family.</text>
</comment>
<evidence type="ECO:0000256" key="1">
    <source>
        <dbReference type="ARBA" id="ARBA00004141"/>
    </source>
</evidence>
<dbReference type="OMA" id="AWTIIWK"/>
<dbReference type="eggNOG" id="ENOG502SP0C">
    <property type="taxonomic scope" value="Eukaryota"/>
</dbReference>
<keyword evidence="3 7" id="KW-1133">Transmembrane helix</keyword>
<sequence>MSSTVPDRGIETLGVIWSLTGASGIVLGLRIYCKFSRHRGLWWDDYMLILAWLCLVAPTAVTTREINLGFGRHVGDIAPENLGELGFLGQLTAFFSILGALWSKTSFAITMLRITNGWAKYAVWSFMISSNVFMLISAVFTWTWCTPVQKIWLMDLMPGTCWDHAVVVRYNTFSGAWSGVMDIFLALLPWTIIPKLQMRTREKLGVAIAMSMGVFAGITGFVKCVKIQALARDGVDLVEWGAAETAVTVIATSIPILRALFSELRSTARSNSKGTGKDAMPGSQSRLSRMSKTPATVVSSRPRPMSQQELNEEDSDSDRSIWPGGKPYIMKTDEITLTYDDRRRYEERGYEMGHIGRGTQSSNC</sequence>
<reference evidence="10" key="1">
    <citation type="journal article" date="2015" name="BMC Genomics">
        <title>Genomic and transcriptomic analysis of the endophytic fungus Pestalotiopsis fici reveals its lifestyle and high potential for synthesis of natural products.</title>
        <authorList>
            <person name="Wang X."/>
            <person name="Zhang X."/>
            <person name="Liu L."/>
            <person name="Xiang M."/>
            <person name="Wang W."/>
            <person name="Sun X."/>
            <person name="Che Y."/>
            <person name="Guo L."/>
            <person name="Liu G."/>
            <person name="Guo L."/>
            <person name="Wang C."/>
            <person name="Yin W.B."/>
            <person name="Stadler M."/>
            <person name="Zhang X."/>
            <person name="Liu X."/>
        </authorList>
    </citation>
    <scope>NUCLEOTIDE SEQUENCE [LARGE SCALE GENOMIC DNA]</scope>
    <source>
        <strain evidence="10">W106-1 / CGMCC3.15140</strain>
    </source>
</reference>
<feature type="compositionally biased region" description="Polar residues" evidence="6">
    <location>
        <begin position="282"/>
        <end position="309"/>
    </location>
</feature>
<dbReference type="PANTHER" id="PTHR33048:SF42">
    <property type="entry name" value="INTEGRAL MEMBRANE PROTEIN"/>
    <property type="match status" value="1"/>
</dbReference>
<feature type="transmembrane region" description="Helical" evidence="7">
    <location>
        <begin position="175"/>
        <end position="192"/>
    </location>
</feature>
<dbReference type="InterPro" id="IPR052337">
    <property type="entry name" value="SAT4-like"/>
</dbReference>
<feature type="transmembrane region" description="Helical" evidence="7">
    <location>
        <begin position="45"/>
        <end position="62"/>
    </location>
</feature>
<gene>
    <name evidence="9" type="ORF">PFICI_09807</name>
</gene>
<evidence type="ECO:0000256" key="3">
    <source>
        <dbReference type="ARBA" id="ARBA00022989"/>
    </source>
</evidence>
<dbReference type="InterPro" id="IPR049326">
    <property type="entry name" value="Rhodopsin_dom_fungi"/>
</dbReference>
<feature type="region of interest" description="Disordered" evidence="6">
    <location>
        <begin position="269"/>
        <end position="325"/>
    </location>
</feature>
<feature type="transmembrane region" description="Helical" evidence="7">
    <location>
        <begin position="82"/>
        <end position="102"/>
    </location>
</feature>